<gene>
    <name evidence="2" type="ORF">BGZ99_005858</name>
</gene>
<dbReference type="EMBL" id="JAAAIP010000389">
    <property type="protein sequence ID" value="KAG0318110.1"/>
    <property type="molecule type" value="Genomic_DNA"/>
</dbReference>
<evidence type="ECO:0000313" key="2">
    <source>
        <dbReference type="EMBL" id="KAG0318110.1"/>
    </source>
</evidence>
<dbReference type="AlphaFoldDB" id="A0A9P6RI82"/>
<sequence>MGTVQEGHGMVYAPTAMDNARTRQLLLAIESHPGGAAEDSTREGRGDPNHPFLDVGSLIPNGEHDVENEAHPDSERGSPPSLRKRARHFRKEPDVIAYCMELKRQASRRMGADDSAIASASTVNLTDRNKTEFPTYRVAIALLVGSTTSDSVTTTPNKRNNGQIRLQDPACWERDGHIKTEAHPKTKHMADVTTGPCAQKQEMTTNETKGLHTPQPTPSAVLIVKRSALYSSALAYRIALERIQQRWVCVPSERDLNIGAWCGSGILDTADWQVVPELE</sequence>
<feature type="region of interest" description="Disordered" evidence="1">
    <location>
        <begin position="33"/>
        <end position="87"/>
    </location>
</feature>
<feature type="compositionally biased region" description="Basic and acidic residues" evidence="1">
    <location>
        <begin position="62"/>
        <end position="76"/>
    </location>
</feature>
<evidence type="ECO:0000256" key="1">
    <source>
        <dbReference type="SAM" id="MobiDB-lite"/>
    </source>
</evidence>
<protein>
    <submittedName>
        <fullName evidence="2">Uncharacterized protein</fullName>
    </submittedName>
</protein>
<dbReference type="Proteomes" id="UP000738325">
    <property type="component" value="Unassembled WGS sequence"/>
</dbReference>
<dbReference type="OrthoDB" id="5588333at2759"/>
<reference evidence="2" key="1">
    <citation type="journal article" date="2020" name="Fungal Divers.">
        <title>Resolving the Mortierellaceae phylogeny through synthesis of multi-gene phylogenetics and phylogenomics.</title>
        <authorList>
            <person name="Vandepol N."/>
            <person name="Liber J."/>
            <person name="Desiro A."/>
            <person name="Na H."/>
            <person name="Kennedy M."/>
            <person name="Barry K."/>
            <person name="Grigoriev I.V."/>
            <person name="Miller A.N."/>
            <person name="O'Donnell K."/>
            <person name="Stajich J.E."/>
            <person name="Bonito G."/>
        </authorList>
    </citation>
    <scope>NUCLEOTIDE SEQUENCE</scope>
    <source>
        <strain evidence="2">REB-010B</strain>
    </source>
</reference>
<feature type="compositionally biased region" description="Basic and acidic residues" evidence="1">
    <location>
        <begin position="39"/>
        <end position="48"/>
    </location>
</feature>
<evidence type="ECO:0000313" key="3">
    <source>
        <dbReference type="Proteomes" id="UP000738325"/>
    </source>
</evidence>
<keyword evidence="3" id="KW-1185">Reference proteome</keyword>
<accession>A0A9P6RI82</accession>
<organism evidence="2 3">
    <name type="scientific">Dissophora globulifera</name>
    <dbReference type="NCBI Taxonomy" id="979702"/>
    <lineage>
        <taxon>Eukaryota</taxon>
        <taxon>Fungi</taxon>
        <taxon>Fungi incertae sedis</taxon>
        <taxon>Mucoromycota</taxon>
        <taxon>Mortierellomycotina</taxon>
        <taxon>Mortierellomycetes</taxon>
        <taxon>Mortierellales</taxon>
        <taxon>Mortierellaceae</taxon>
        <taxon>Dissophora</taxon>
    </lineage>
</organism>
<name>A0A9P6RI82_9FUNG</name>
<proteinExistence type="predicted"/>
<comment type="caution">
    <text evidence="2">The sequence shown here is derived from an EMBL/GenBank/DDBJ whole genome shotgun (WGS) entry which is preliminary data.</text>
</comment>